<feature type="region of interest" description="Disordered" evidence="1">
    <location>
        <begin position="72"/>
        <end position="92"/>
    </location>
</feature>
<gene>
    <name evidence="2" type="ORF">PCOR1329_LOCUS30886</name>
</gene>
<evidence type="ECO:0000256" key="1">
    <source>
        <dbReference type="SAM" id="MobiDB-lite"/>
    </source>
</evidence>
<evidence type="ECO:0000313" key="2">
    <source>
        <dbReference type="EMBL" id="CAK0833059.1"/>
    </source>
</evidence>
<evidence type="ECO:0008006" key="4">
    <source>
        <dbReference type="Google" id="ProtNLM"/>
    </source>
</evidence>
<feature type="compositionally biased region" description="Basic and acidic residues" evidence="1">
    <location>
        <begin position="149"/>
        <end position="178"/>
    </location>
</feature>
<feature type="non-terminal residue" evidence="2">
    <location>
        <position position="626"/>
    </location>
</feature>
<evidence type="ECO:0000313" key="3">
    <source>
        <dbReference type="Proteomes" id="UP001189429"/>
    </source>
</evidence>
<protein>
    <recommendedName>
        <fullName evidence="4">Hexosyltransferase</fullName>
    </recommendedName>
</protein>
<proteinExistence type="predicted"/>
<feature type="compositionally biased region" description="Basic and acidic residues" evidence="1">
    <location>
        <begin position="190"/>
        <end position="204"/>
    </location>
</feature>
<sequence length="626" mass="66760">MGGAHSAPPRRGAMGPPRAPCRPWLLCGVLALLTCVFAFHGLLAAGPGGAGLPPALSGRLCWGRPCAGGKGCAGESAANDGPGGGGSAAAAQPAALPAGPAAGEAGLPVGAGAAAGAEAGSPEAAAQPAGPGAAAGAAEGLAGASQAEGEAKARADAEAEAKAAAEASKADAEAKAKVDAGATANTDTDATTKADVESNAKADAQELNWPPDVPQVPDEDVALFRQNFGKILSWWHTPLPKPSAKVKLLIMVTTIPKEAKLRQVHRETWMSLPGICTLTNDVVQEPPGCSAFVAFFEMSAKKDIVLLDTFDRWDFRKIPKKKPPSDWKGLKEGKVWVPSEHLVKPNFNPEVKEKVLKSFQYAWKNFPWVTHYAKNDMDNFPFVAEILGDLEDLPHSPAGIKSKKIMPTSNPTPWVEGHGVYYGKYQSGYFMQGQFYIVSRPVLECIFKHTHVEACKGKPGEDTMVGCLVTNTYNVSRSLQAGIPWSRSGPCPEPWRLAVDWGKKVRGGLSVARWCPCKPKQCPIGTGSLENFCRHEYPEKGIPFEKTEDERDTEDIQELESFFRMHGEKAMMPMKLLAASLQATREKDIPKESVPAVKFAYRWRASARMRAMSTCAAGGGERPASE</sequence>
<name>A0ABN9SMK5_9DINO</name>
<dbReference type="Proteomes" id="UP001189429">
    <property type="component" value="Unassembled WGS sequence"/>
</dbReference>
<comment type="caution">
    <text evidence="2">The sequence shown here is derived from an EMBL/GenBank/DDBJ whole genome shotgun (WGS) entry which is preliminary data.</text>
</comment>
<dbReference type="EMBL" id="CAUYUJ010012014">
    <property type="protein sequence ID" value="CAK0833059.1"/>
    <property type="molecule type" value="Genomic_DNA"/>
</dbReference>
<organism evidence="2 3">
    <name type="scientific">Prorocentrum cordatum</name>
    <dbReference type="NCBI Taxonomy" id="2364126"/>
    <lineage>
        <taxon>Eukaryota</taxon>
        <taxon>Sar</taxon>
        <taxon>Alveolata</taxon>
        <taxon>Dinophyceae</taxon>
        <taxon>Prorocentrales</taxon>
        <taxon>Prorocentraceae</taxon>
        <taxon>Prorocentrum</taxon>
    </lineage>
</organism>
<feature type="region of interest" description="Disordered" evidence="1">
    <location>
        <begin position="122"/>
        <end position="213"/>
    </location>
</feature>
<accession>A0ABN9SMK5</accession>
<keyword evidence="3" id="KW-1185">Reference proteome</keyword>
<reference evidence="2" key="1">
    <citation type="submission" date="2023-10" db="EMBL/GenBank/DDBJ databases">
        <authorList>
            <person name="Chen Y."/>
            <person name="Shah S."/>
            <person name="Dougan E. K."/>
            <person name="Thang M."/>
            <person name="Chan C."/>
        </authorList>
    </citation>
    <scope>NUCLEOTIDE SEQUENCE [LARGE SCALE GENOMIC DNA]</scope>
</reference>
<feature type="compositionally biased region" description="Low complexity" evidence="1">
    <location>
        <begin position="122"/>
        <end position="148"/>
    </location>
</feature>
<feature type="compositionally biased region" description="Low complexity" evidence="1">
    <location>
        <begin position="179"/>
        <end position="189"/>
    </location>
</feature>